<feature type="region of interest" description="Disordered" evidence="1">
    <location>
        <begin position="388"/>
        <end position="432"/>
    </location>
</feature>
<dbReference type="GO" id="GO:0009103">
    <property type="term" value="P:lipopolysaccharide biosynthetic process"/>
    <property type="evidence" value="ECO:0007669"/>
    <property type="project" value="TreeGrafter"/>
</dbReference>
<evidence type="ECO:0000313" key="5">
    <source>
        <dbReference type="Proteomes" id="UP000029713"/>
    </source>
</evidence>
<keyword evidence="2" id="KW-1133">Transmembrane helix</keyword>
<evidence type="ECO:0000256" key="1">
    <source>
        <dbReference type="SAM" id="MobiDB-lite"/>
    </source>
</evidence>
<evidence type="ECO:0000256" key="2">
    <source>
        <dbReference type="SAM" id="Phobius"/>
    </source>
</evidence>
<feature type="transmembrane region" description="Helical" evidence="2">
    <location>
        <begin position="191"/>
        <end position="209"/>
    </location>
</feature>
<evidence type="ECO:0000259" key="3">
    <source>
        <dbReference type="Pfam" id="PF01757"/>
    </source>
</evidence>
<dbReference type="AlphaFoldDB" id="A0A098YE97"/>
<feature type="transmembrane region" description="Helical" evidence="2">
    <location>
        <begin position="221"/>
        <end position="242"/>
    </location>
</feature>
<dbReference type="PANTHER" id="PTHR23028">
    <property type="entry name" value="ACETYLTRANSFERASE"/>
    <property type="match status" value="1"/>
</dbReference>
<feature type="transmembrane region" description="Helical" evidence="2">
    <location>
        <begin position="26"/>
        <end position="47"/>
    </location>
</feature>
<dbReference type="InterPro" id="IPR050879">
    <property type="entry name" value="Acyltransferase_3"/>
</dbReference>
<sequence length="432" mass="46828">MVLVHFGAFLAPYTDQFVFVRAVLGAGWIGVELFFILSGFLLTRGYLDECGRRPTPRTVGRFLFNRFARVWPAWALVTVLMGGWLFLVRASGRTADVYTVHPEVTVEAIARQLSMTQMWGMPNMVGASFVAPGWSISAEWTAYLAFPVLAVLLRPLRHLHPVVNLGLAHAAVVPLALVAYRTGPMDADSSWVLRIACGFLAGVFVALALRDVRPSARTESIGLALSVASIFLLVMLCFWATWRRGGELADYSQVAVLAFPGLIAGLALTTRGPARLLATPALVYGGRISYCLYLTHYLLLDVMCTVLWQDPAQRWVLTPAITLGMPFLLLATLPVSAALYHLVEEPARRALVGLLRPAQRPAAKGPVRVGASVHVLPVVPRTGLHTVAAPGDPSRPQAPRTSVSAAVPSVPHPRRAVPVESQTDWLPAQVGT</sequence>
<feature type="transmembrane region" description="Helical" evidence="2">
    <location>
        <begin position="129"/>
        <end position="153"/>
    </location>
</feature>
<dbReference type="STRING" id="1522368.IN07_03800"/>
<feature type="domain" description="Acyltransferase 3" evidence="3">
    <location>
        <begin position="1"/>
        <end position="340"/>
    </location>
</feature>
<dbReference type="EMBL" id="JPMX01000011">
    <property type="protein sequence ID" value="KGH48091.1"/>
    <property type="molecule type" value="Genomic_DNA"/>
</dbReference>
<name>A0A098YE97_9ACTN</name>
<dbReference type="GO" id="GO:0016020">
    <property type="term" value="C:membrane"/>
    <property type="evidence" value="ECO:0007669"/>
    <property type="project" value="TreeGrafter"/>
</dbReference>
<dbReference type="Pfam" id="PF01757">
    <property type="entry name" value="Acyl_transf_3"/>
    <property type="match status" value="1"/>
</dbReference>
<feature type="transmembrane region" description="Helical" evidence="2">
    <location>
        <begin position="320"/>
        <end position="343"/>
    </location>
</feature>
<keyword evidence="2" id="KW-0812">Transmembrane</keyword>
<proteinExistence type="predicted"/>
<keyword evidence="5" id="KW-1185">Reference proteome</keyword>
<feature type="transmembrane region" description="Helical" evidence="2">
    <location>
        <begin position="68"/>
        <end position="87"/>
    </location>
</feature>
<organism evidence="4 5">
    <name type="scientific">Modestobacter caceresii</name>
    <dbReference type="NCBI Taxonomy" id="1522368"/>
    <lineage>
        <taxon>Bacteria</taxon>
        <taxon>Bacillati</taxon>
        <taxon>Actinomycetota</taxon>
        <taxon>Actinomycetes</taxon>
        <taxon>Geodermatophilales</taxon>
        <taxon>Geodermatophilaceae</taxon>
        <taxon>Modestobacter</taxon>
    </lineage>
</organism>
<dbReference type="PANTHER" id="PTHR23028:SF53">
    <property type="entry name" value="ACYL_TRANSF_3 DOMAIN-CONTAINING PROTEIN"/>
    <property type="match status" value="1"/>
</dbReference>
<feature type="transmembrane region" description="Helical" evidence="2">
    <location>
        <begin position="162"/>
        <end position="179"/>
    </location>
</feature>
<dbReference type="InterPro" id="IPR002656">
    <property type="entry name" value="Acyl_transf_3_dom"/>
</dbReference>
<reference evidence="4 5" key="1">
    <citation type="submission" date="2014-07" db="EMBL/GenBank/DDBJ databases">
        <title>Biosystematic studies on Modestobacter strains isolated from extreme hyper-arid desert soil and from historic building.</title>
        <authorList>
            <person name="Bukarasam K."/>
            <person name="Bull A."/>
            <person name="Girard G."/>
            <person name="van Wezel G."/>
            <person name="Goodfellow M."/>
        </authorList>
    </citation>
    <scope>NUCLEOTIDE SEQUENCE [LARGE SCALE GENOMIC DNA]</scope>
    <source>
        <strain evidence="4 5">KNN45-2b</strain>
    </source>
</reference>
<dbReference type="Proteomes" id="UP000029713">
    <property type="component" value="Unassembled WGS sequence"/>
</dbReference>
<comment type="caution">
    <text evidence="4">The sequence shown here is derived from an EMBL/GenBank/DDBJ whole genome shotgun (WGS) entry which is preliminary data.</text>
</comment>
<protein>
    <recommendedName>
        <fullName evidence="3">Acyltransferase 3 domain-containing protein</fullName>
    </recommendedName>
</protein>
<dbReference type="GO" id="GO:0016747">
    <property type="term" value="F:acyltransferase activity, transferring groups other than amino-acyl groups"/>
    <property type="evidence" value="ECO:0007669"/>
    <property type="project" value="InterPro"/>
</dbReference>
<keyword evidence="2" id="KW-0472">Membrane</keyword>
<feature type="transmembrane region" description="Helical" evidence="2">
    <location>
        <begin position="248"/>
        <end position="269"/>
    </location>
</feature>
<gene>
    <name evidence="4" type="ORF">IN07_03800</name>
</gene>
<evidence type="ECO:0000313" key="4">
    <source>
        <dbReference type="EMBL" id="KGH48091.1"/>
    </source>
</evidence>
<accession>A0A098YE97</accession>